<reference evidence="9" key="1">
    <citation type="submission" date="2021-10" db="EMBL/GenBank/DDBJ databases">
        <authorList>
            <person name="Piombo E."/>
        </authorList>
    </citation>
    <scope>NUCLEOTIDE SEQUENCE</scope>
</reference>
<dbReference type="GO" id="GO:0006351">
    <property type="term" value="P:DNA-templated transcription"/>
    <property type="evidence" value="ECO:0007669"/>
    <property type="project" value="InterPro"/>
</dbReference>
<evidence type="ECO:0000256" key="7">
    <source>
        <dbReference type="ARBA" id="ARBA00023242"/>
    </source>
</evidence>
<keyword evidence="6" id="KW-0804">Transcription</keyword>
<evidence type="ECO:0000313" key="10">
    <source>
        <dbReference type="Proteomes" id="UP000775872"/>
    </source>
</evidence>
<keyword evidence="2" id="KW-0479">Metal-binding</keyword>
<comment type="subcellular location">
    <subcellularLocation>
        <location evidence="1">Nucleus</location>
    </subcellularLocation>
</comment>
<proteinExistence type="predicted"/>
<keyword evidence="10" id="KW-1185">Reference proteome</keyword>
<name>A0A9N9ZFB5_9HYPO</name>
<dbReference type="CDD" id="cd12148">
    <property type="entry name" value="fungal_TF_MHR"/>
    <property type="match status" value="1"/>
</dbReference>
<evidence type="ECO:0000256" key="5">
    <source>
        <dbReference type="ARBA" id="ARBA00023125"/>
    </source>
</evidence>
<dbReference type="GO" id="GO:0000981">
    <property type="term" value="F:DNA-binding transcription factor activity, RNA polymerase II-specific"/>
    <property type="evidence" value="ECO:0007669"/>
    <property type="project" value="TreeGrafter"/>
</dbReference>
<sequence>MTLAHKRSATVGLQLVVTASRQCKVSSHRQTCLIRGWANVVRKACIIEDPSTRRHYPRGYVETLEQRVAQLERSAAGVERPRTPEEIAVTVTNASHDAEPAAEASVVDATQQMSGEMQRYSLNFEFPTPSDHGDYGGGDEETDEEPSSLDLLLLRAAGGEPHYFGSSSSFSFTKLFSARLRGSQFHMPGLSMNGMTHPYIQERPRPAPAPLPDRATTKMLTASYFDNVHPQFPFLHRPTFLEYEDAVMSACENGLGPNPVWSYFVYMVAAVGSLTGPLAGSTLPEGLYAAGEELYEHVLQLNNLESIQALLCCAMYSLRSPIGVSIWTLSGLAIRQCVELGLHRDIPWAKVDPNTLKTQMRRRVFWCSYNLDRGAAVTLGRPVGIADGDIDVELFLDVDDASITPTGISSQPRSSFTEPPTVVSSALHTIKLRKIWGRMQSQIYPQTRGSESAGNSLLESMFKDELREWQQTAPGELPQGRAANNAFGSTEWYKLMYHHSILLLYRGHLVTKQRRPSTQTPAQQSMNASVFLDCAASSQGICEAYRALYMTQRLNDTWAVLHVVFLAGLTYIHCLWTSSETRASIRRDTVASTCTNCMMILVVMTERWASVAPYRDTFEILSNATQSMLVDLDSGIRGSPRGPALSAYHADQVSHYLMDMADVGMCTSVEQLLAEMI</sequence>
<organism evidence="9 10">
    <name type="scientific">Clonostachys solani</name>
    <dbReference type="NCBI Taxonomy" id="160281"/>
    <lineage>
        <taxon>Eukaryota</taxon>
        <taxon>Fungi</taxon>
        <taxon>Dikarya</taxon>
        <taxon>Ascomycota</taxon>
        <taxon>Pezizomycotina</taxon>
        <taxon>Sordariomycetes</taxon>
        <taxon>Hypocreomycetidae</taxon>
        <taxon>Hypocreales</taxon>
        <taxon>Bionectriaceae</taxon>
        <taxon>Clonostachys</taxon>
    </lineage>
</organism>
<evidence type="ECO:0000256" key="2">
    <source>
        <dbReference type="ARBA" id="ARBA00022723"/>
    </source>
</evidence>
<dbReference type="GO" id="GO:0045944">
    <property type="term" value="P:positive regulation of transcription by RNA polymerase II"/>
    <property type="evidence" value="ECO:0007669"/>
    <property type="project" value="TreeGrafter"/>
</dbReference>
<dbReference type="SMART" id="SM00906">
    <property type="entry name" value="Fungal_trans"/>
    <property type="match status" value="1"/>
</dbReference>
<evidence type="ECO:0000313" key="9">
    <source>
        <dbReference type="EMBL" id="CAH0054559.1"/>
    </source>
</evidence>
<dbReference type="AlphaFoldDB" id="A0A9N9ZFB5"/>
<comment type="caution">
    <text evidence="9">The sequence shown here is derived from an EMBL/GenBank/DDBJ whole genome shotgun (WGS) entry which is preliminary data.</text>
</comment>
<protein>
    <recommendedName>
        <fullName evidence="8">Xylanolytic transcriptional activator regulatory domain-containing protein</fullName>
    </recommendedName>
</protein>
<gene>
    <name evidence="9" type="ORF">CSOL1703_00016624</name>
</gene>
<evidence type="ECO:0000256" key="4">
    <source>
        <dbReference type="ARBA" id="ARBA00023015"/>
    </source>
</evidence>
<dbReference type="InterPro" id="IPR007219">
    <property type="entry name" value="XnlR_reg_dom"/>
</dbReference>
<accession>A0A9N9ZFB5</accession>
<keyword evidence="7" id="KW-0539">Nucleus</keyword>
<feature type="domain" description="Xylanolytic transcriptional activator regulatory" evidence="8">
    <location>
        <begin position="326"/>
        <end position="401"/>
    </location>
</feature>
<dbReference type="GO" id="GO:0043565">
    <property type="term" value="F:sequence-specific DNA binding"/>
    <property type="evidence" value="ECO:0007669"/>
    <property type="project" value="TreeGrafter"/>
</dbReference>
<dbReference type="GO" id="GO:0005634">
    <property type="term" value="C:nucleus"/>
    <property type="evidence" value="ECO:0007669"/>
    <property type="project" value="UniProtKB-SubCell"/>
</dbReference>
<evidence type="ECO:0000256" key="1">
    <source>
        <dbReference type="ARBA" id="ARBA00004123"/>
    </source>
</evidence>
<evidence type="ECO:0000256" key="6">
    <source>
        <dbReference type="ARBA" id="ARBA00023163"/>
    </source>
</evidence>
<dbReference type="Pfam" id="PF04082">
    <property type="entry name" value="Fungal_trans"/>
    <property type="match status" value="1"/>
</dbReference>
<dbReference type="OrthoDB" id="189997at2759"/>
<dbReference type="PANTHER" id="PTHR47782">
    <property type="entry name" value="ZN(II)2CYS6 TRANSCRIPTION FACTOR (EUROFUNG)-RELATED"/>
    <property type="match status" value="1"/>
</dbReference>
<keyword evidence="5" id="KW-0238">DNA-binding</keyword>
<dbReference type="PANTHER" id="PTHR47782:SF12">
    <property type="entry name" value="ZN(II)2CYS6 TRANSCRIPTION FACTOR (EUROFUNG)"/>
    <property type="match status" value="1"/>
</dbReference>
<keyword evidence="3" id="KW-0862">Zinc</keyword>
<keyword evidence="4" id="KW-0805">Transcription regulation</keyword>
<evidence type="ECO:0000259" key="8">
    <source>
        <dbReference type="SMART" id="SM00906"/>
    </source>
</evidence>
<evidence type="ECO:0000256" key="3">
    <source>
        <dbReference type="ARBA" id="ARBA00022833"/>
    </source>
</evidence>
<dbReference type="InterPro" id="IPR052202">
    <property type="entry name" value="Yeast_MetPath_Reg"/>
</dbReference>
<dbReference type="GO" id="GO:0008270">
    <property type="term" value="F:zinc ion binding"/>
    <property type="evidence" value="ECO:0007669"/>
    <property type="project" value="InterPro"/>
</dbReference>
<dbReference type="Proteomes" id="UP000775872">
    <property type="component" value="Unassembled WGS sequence"/>
</dbReference>
<dbReference type="EMBL" id="CABFOC020000050">
    <property type="protein sequence ID" value="CAH0054559.1"/>
    <property type="molecule type" value="Genomic_DNA"/>
</dbReference>